<dbReference type="Pfam" id="PF02326">
    <property type="entry name" value="YMF19"/>
    <property type="match status" value="1"/>
</dbReference>
<evidence type="ECO:0000256" key="1">
    <source>
        <dbReference type="ARBA" id="ARBA00004325"/>
    </source>
</evidence>
<dbReference type="InterPro" id="IPR003319">
    <property type="entry name" value="YMF19-like_N"/>
</dbReference>
<gene>
    <name evidence="9" type="primary">atp8</name>
</gene>
<evidence type="ECO:0000256" key="4">
    <source>
        <dbReference type="ARBA" id="ARBA00023128"/>
    </source>
</evidence>
<keyword evidence="2 7" id="KW-0812">Transmembrane</keyword>
<organism evidence="9">
    <name type="scientific">Mastocarpus papillatus</name>
    <dbReference type="NCBI Taxonomy" id="31436"/>
    <lineage>
        <taxon>Eukaryota</taxon>
        <taxon>Rhodophyta</taxon>
        <taxon>Florideophyceae</taxon>
        <taxon>Rhodymeniophycidae</taxon>
        <taxon>Gigartinales</taxon>
        <taxon>Phyllophoraceae</taxon>
        <taxon>Mastocarpus</taxon>
    </lineage>
</organism>
<geneLocation type="mitochondrion" evidence="9"/>
<feature type="transmembrane region" description="Helical" evidence="7">
    <location>
        <begin position="12"/>
        <end position="36"/>
    </location>
</feature>
<proteinExistence type="predicted"/>
<dbReference type="AlphaFoldDB" id="A0A342RZ76"/>
<keyword evidence="4 9" id="KW-0496">Mitochondrion</keyword>
<evidence type="ECO:0000256" key="6">
    <source>
        <dbReference type="ARBA" id="ARBA00023310"/>
    </source>
</evidence>
<keyword evidence="5 7" id="KW-0472">Membrane</keyword>
<evidence type="ECO:0000256" key="3">
    <source>
        <dbReference type="ARBA" id="ARBA00022989"/>
    </source>
</evidence>
<keyword evidence="3 7" id="KW-1133">Transmembrane helix</keyword>
<dbReference type="GO" id="GO:0031966">
    <property type="term" value="C:mitochondrial membrane"/>
    <property type="evidence" value="ECO:0007669"/>
    <property type="project" value="UniProtKB-SubCell"/>
</dbReference>
<dbReference type="GeneID" id="29071964"/>
<evidence type="ECO:0000256" key="2">
    <source>
        <dbReference type="ARBA" id="ARBA00022692"/>
    </source>
</evidence>
<comment type="subcellular location">
    <subcellularLocation>
        <location evidence="1">Mitochondrion membrane</location>
    </subcellularLocation>
</comment>
<feature type="domain" description="ATP synthase YMF19-like N-terminal" evidence="8">
    <location>
        <begin position="2"/>
        <end position="75"/>
    </location>
</feature>
<keyword evidence="6" id="KW-0066">ATP synthesis</keyword>
<evidence type="ECO:0000256" key="5">
    <source>
        <dbReference type="ARBA" id="ARBA00023136"/>
    </source>
</evidence>
<dbReference type="EMBL" id="KX525587">
    <property type="protein sequence ID" value="AOL58022.1"/>
    <property type="molecule type" value="Genomic_DNA"/>
</dbReference>
<evidence type="ECO:0000313" key="9">
    <source>
        <dbReference type="EMBL" id="AOL58022.1"/>
    </source>
</evidence>
<accession>A0A342RZ76</accession>
<reference evidence="9" key="1">
    <citation type="journal article" date="2016" name="Mitochondrial DNA Part B Resour">
        <title>Organellar genome analysis of the heteromorphic red alga Mastocarpus papillatus (Phyllophoraceae, Rhodophyta).</title>
        <authorList>
            <person name="Hughey J.R."/>
            <person name="Mumford T.F."/>
            <person name="Navarrete-Fernandez T.M."/>
            <person name="Huber S.R."/>
            <person name="Freese J.M."/>
            <person name="Murray E.M.C."/>
            <person name="Sissini M.N."/>
            <person name="Gentilhomme A."/>
        </authorList>
    </citation>
    <scope>NUCLEOTIDE SEQUENCE</scope>
</reference>
<dbReference type="GO" id="GO:0006754">
    <property type="term" value="P:ATP biosynthetic process"/>
    <property type="evidence" value="ECO:0007669"/>
    <property type="project" value="UniProtKB-KW"/>
</dbReference>
<name>A0A342RZ76_9FLOR</name>
<evidence type="ECO:0000256" key="7">
    <source>
        <dbReference type="SAM" id="Phobius"/>
    </source>
</evidence>
<sequence>MPQLDRIIVFSQIFWLFLVFTSLYAILTHFFLPGFLKSLKSRRLIIEINSSEFLTLSLNTTKKQLLLKDLLLKDLMKIESSILREFSSISSKPKLNVQQIDKKIELTARNTSLYCDAQLLNAISLYPKSLNLSFKLN</sequence>
<evidence type="ECO:0000259" key="8">
    <source>
        <dbReference type="Pfam" id="PF02326"/>
    </source>
</evidence>
<dbReference type="RefSeq" id="YP_009295538.1">
    <property type="nucleotide sequence ID" value="NC_031166.1"/>
</dbReference>
<protein>
    <submittedName>
        <fullName evidence="9">ATP synthase F0 subunit 8</fullName>
    </submittedName>
</protein>